<dbReference type="Pfam" id="PF07690">
    <property type="entry name" value="MFS_1"/>
    <property type="match status" value="1"/>
</dbReference>
<reference evidence="8 9" key="1">
    <citation type="submission" date="2019-07" db="EMBL/GenBank/DDBJ databases">
        <title>Venturia inaequalis Genome Resource.</title>
        <authorList>
            <person name="Lichtner F.J."/>
        </authorList>
    </citation>
    <scope>NUCLEOTIDE SEQUENCE [LARGE SCALE GENOMIC DNA]</scope>
    <source>
        <strain evidence="8 9">DMI_063113</strain>
    </source>
</reference>
<dbReference type="PANTHER" id="PTHR23502">
    <property type="entry name" value="MAJOR FACILITATOR SUPERFAMILY"/>
    <property type="match status" value="1"/>
</dbReference>
<feature type="domain" description="Major facilitator superfamily (MFS) profile" evidence="7">
    <location>
        <begin position="128"/>
        <end position="559"/>
    </location>
</feature>
<keyword evidence="2 6" id="KW-0812">Transmembrane</keyword>
<feature type="transmembrane region" description="Helical" evidence="6">
    <location>
        <begin position="253"/>
        <end position="275"/>
    </location>
</feature>
<gene>
    <name evidence="8" type="ORF">EG327_008038</name>
</gene>
<accession>A0A8H3Z0K8</accession>
<dbReference type="GO" id="GO:0005886">
    <property type="term" value="C:plasma membrane"/>
    <property type="evidence" value="ECO:0007669"/>
    <property type="project" value="TreeGrafter"/>
</dbReference>
<evidence type="ECO:0000256" key="3">
    <source>
        <dbReference type="ARBA" id="ARBA00022989"/>
    </source>
</evidence>
<dbReference type="GO" id="GO:0022857">
    <property type="term" value="F:transmembrane transporter activity"/>
    <property type="evidence" value="ECO:0007669"/>
    <property type="project" value="InterPro"/>
</dbReference>
<dbReference type="InterPro" id="IPR036259">
    <property type="entry name" value="MFS_trans_sf"/>
</dbReference>
<feature type="transmembrane region" description="Helical" evidence="6">
    <location>
        <begin position="534"/>
        <end position="554"/>
    </location>
</feature>
<feature type="transmembrane region" description="Helical" evidence="6">
    <location>
        <begin position="355"/>
        <end position="375"/>
    </location>
</feature>
<evidence type="ECO:0000256" key="4">
    <source>
        <dbReference type="ARBA" id="ARBA00023136"/>
    </source>
</evidence>
<sequence>MSEDRLPPLSASVMRQRTVSFVQNTSTMISQLDGHEDPIETSSSEQSVDIEKRQPGPTSLRRADSQYDRAFQRTQSALSVVRSRPEDFGGFTHPYAHEKTDEKYLVDFDGDDDPYRPLNWAMKKKVITTFLYALTAMGSTLASSIYSPGAESIREQFGVSDIVSRLGTALLLFGFATGPLIWAPLSELYGRKPTVLLPYTIAAIFSFACGAGDNIETILISRFFLGFFASAPVTNTGGVLGDLFSAEQRGVAMVGYAIAVLGGVPLGPIIGGALVETQGTSGWRWTQYITGIFMLLVLTLDLLFIDETYAPKILVTKAVRLRHQSGNYALHASHEEWEPSLQELGNKYLIRPWQILFTPICSLVCTYACFVYGILYSTLGAFPHIYQTQRGMNKILGALPFLALFVGILLGALFLLANQRYYFRKFKQNGNRPVPEARLPPMIFGSIIFATGLFIFAWTAPPPVPLSASILAAVLIGIGFFTIFQPALNYLVDTFHPYSASCVASLTFCRSLMAGCFPLFIAGMLDALGVQWGMTVWAGFGTLMIPVPVLFFFFGKGIRARGRWSRHSV</sequence>
<feature type="transmembrane region" description="Helical" evidence="6">
    <location>
        <begin position="166"/>
        <end position="183"/>
    </location>
</feature>
<keyword evidence="3 6" id="KW-1133">Transmembrane helix</keyword>
<evidence type="ECO:0000313" key="8">
    <source>
        <dbReference type="EMBL" id="KAE9976422.1"/>
    </source>
</evidence>
<feature type="transmembrane region" description="Helical" evidence="6">
    <location>
        <begin position="126"/>
        <end position="146"/>
    </location>
</feature>
<dbReference type="EMBL" id="WNWR01000499">
    <property type="protein sequence ID" value="KAE9976422.1"/>
    <property type="molecule type" value="Genomic_DNA"/>
</dbReference>
<feature type="transmembrane region" description="Helical" evidence="6">
    <location>
        <begin position="439"/>
        <end position="460"/>
    </location>
</feature>
<evidence type="ECO:0000313" key="9">
    <source>
        <dbReference type="Proteomes" id="UP000490939"/>
    </source>
</evidence>
<dbReference type="Gene3D" id="1.20.1250.20">
    <property type="entry name" value="MFS general substrate transporter like domains"/>
    <property type="match status" value="1"/>
</dbReference>
<feature type="region of interest" description="Disordered" evidence="5">
    <location>
        <begin position="32"/>
        <end position="61"/>
    </location>
</feature>
<dbReference type="InterPro" id="IPR020846">
    <property type="entry name" value="MFS_dom"/>
</dbReference>
<dbReference type="Proteomes" id="UP000490939">
    <property type="component" value="Unassembled WGS sequence"/>
</dbReference>
<evidence type="ECO:0000259" key="7">
    <source>
        <dbReference type="PROSITE" id="PS50850"/>
    </source>
</evidence>
<proteinExistence type="predicted"/>
<evidence type="ECO:0000256" key="5">
    <source>
        <dbReference type="SAM" id="MobiDB-lite"/>
    </source>
</evidence>
<dbReference type="PANTHER" id="PTHR23502:SF59">
    <property type="entry name" value="MULTIDRUG TRANSPORTER, PUTATIVE (AFU_ORTHOLOGUE AFUA_1G10370)-RELATED"/>
    <property type="match status" value="1"/>
</dbReference>
<dbReference type="AlphaFoldDB" id="A0A8H3Z0K8"/>
<comment type="caution">
    <text evidence="8">The sequence shown here is derived from an EMBL/GenBank/DDBJ whole genome shotgun (WGS) entry which is preliminary data.</text>
</comment>
<evidence type="ECO:0000256" key="1">
    <source>
        <dbReference type="ARBA" id="ARBA00004141"/>
    </source>
</evidence>
<dbReference type="FunFam" id="1.20.1250.20:FF:000011">
    <property type="entry name" value="MFS multidrug transporter, putative"/>
    <property type="match status" value="1"/>
</dbReference>
<evidence type="ECO:0000256" key="6">
    <source>
        <dbReference type="SAM" id="Phobius"/>
    </source>
</evidence>
<comment type="subcellular location">
    <subcellularLocation>
        <location evidence="1">Membrane</location>
        <topology evidence="1">Multi-pass membrane protein</topology>
    </subcellularLocation>
</comment>
<dbReference type="PROSITE" id="PS50850">
    <property type="entry name" value="MFS"/>
    <property type="match status" value="1"/>
</dbReference>
<organism evidence="8 9">
    <name type="scientific">Venturia inaequalis</name>
    <name type="common">Apple scab fungus</name>
    <dbReference type="NCBI Taxonomy" id="5025"/>
    <lineage>
        <taxon>Eukaryota</taxon>
        <taxon>Fungi</taxon>
        <taxon>Dikarya</taxon>
        <taxon>Ascomycota</taxon>
        <taxon>Pezizomycotina</taxon>
        <taxon>Dothideomycetes</taxon>
        <taxon>Pleosporomycetidae</taxon>
        <taxon>Venturiales</taxon>
        <taxon>Venturiaceae</taxon>
        <taxon>Venturia</taxon>
    </lineage>
</organism>
<protein>
    <recommendedName>
        <fullName evidence="7">Major facilitator superfamily (MFS) profile domain-containing protein</fullName>
    </recommendedName>
</protein>
<feature type="transmembrane region" description="Helical" evidence="6">
    <location>
        <begin position="219"/>
        <end position="241"/>
    </location>
</feature>
<dbReference type="CDD" id="cd17323">
    <property type="entry name" value="MFS_Tpo1_MDR_like"/>
    <property type="match status" value="1"/>
</dbReference>
<dbReference type="InterPro" id="IPR011701">
    <property type="entry name" value="MFS"/>
</dbReference>
<dbReference type="SUPFAM" id="SSF103473">
    <property type="entry name" value="MFS general substrate transporter"/>
    <property type="match status" value="1"/>
</dbReference>
<feature type="transmembrane region" description="Helical" evidence="6">
    <location>
        <begin position="287"/>
        <end position="305"/>
    </location>
</feature>
<feature type="transmembrane region" description="Helical" evidence="6">
    <location>
        <begin position="395"/>
        <end position="418"/>
    </location>
</feature>
<keyword evidence="9" id="KW-1185">Reference proteome</keyword>
<keyword evidence="4 6" id="KW-0472">Membrane</keyword>
<feature type="transmembrane region" description="Helical" evidence="6">
    <location>
        <begin position="466"/>
        <end position="488"/>
    </location>
</feature>
<name>A0A8H3Z0K8_VENIN</name>
<feature type="transmembrane region" description="Helical" evidence="6">
    <location>
        <begin position="195"/>
        <end position="213"/>
    </location>
</feature>
<evidence type="ECO:0000256" key="2">
    <source>
        <dbReference type="ARBA" id="ARBA00022692"/>
    </source>
</evidence>